<dbReference type="Proteomes" id="UP001233172">
    <property type="component" value="Unassembled WGS sequence"/>
</dbReference>
<feature type="compositionally biased region" description="Polar residues" evidence="1">
    <location>
        <begin position="265"/>
        <end position="293"/>
    </location>
</feature>
<reference evidence="3" key="2">
    <citation type="submission" date="2023-04" db="EMBL/GenBank/DDBJ databases">
        <authorList>
            <person name="Bu L."/>
            <person name="Lu L."/>
            <person name="Laidemitt M.R."/>
            <person name="Zhang S.M."/>
            <person name="Mutuku M."/>
            <person name="Mkoji G."/>
            <person name="Steinauer M."/>
            <person name="Loker E.S."/>
        </authorList>
    </citation>
    <scope>NUCLEOTIDE SEQUENCE</scope>
    <source>
        <strain evidence="3">KasaAsao</strain>
        <tissue evidence="3">Whole Snail</tissue>
    </source>
</reference>
<organism evidence="3 4">
    <name type="scientific">Biomphalaria pfeifferi</name>
    <name type="common">Bloodfluke planorb</name>
    <name type="synonym">Freshwater snail</name>
    <dbReference type="NCBI Taxonomy" id="112525"/>
    <lineage>
        <taxon>Eukaryota</taxon>
        <taxon>Metazoa</taxon>
        <taxon>Spiralia</taxon>
        <taxon>Lophotrochozoa</taxon>
        <taxon>Mollusca</taxon>
        <taxon>Gastropoda</taxon>
        <taxon>Heterobranchia</taxon>
        <taxon>Euthyneura</taxon>
        <taxon>Panpulmonata</taxon>
        <taxon>Hygrophila</taxon>
        <taxon>Lymnaeoidea</taxon>
        <taxon>Planorbidae</taxon>
        <taxon>Biomphalaria</taxon>
    </lineage>
</organism>
<feature type="compositionally biased region" description="Basic and acidic residues" evidence="1">
    <location>
        <begin position="403"/>
        <end position="422"/>
    </location>
</feature>
<feature type="compositionally biased region" description="Polar residues" evidence="1">
    <location>
        <begin position="233"/>
        <end position="242"/>
    </location>
</feature>
<comment type="caution">
    <text evidence="3">The sequence shown here is derived from an EMBL/GenBank/DDBJ whole genome shotgun (WGS) entry which is preliminary data.</text>
</comment>
<evidence type="ECO:0000313" key="4">
    <source>
        <dbReference type="Proteomes" id="UP001233172"/>
    </source>
</evidence>
<keyword evidence="4" id="KW-1185">Reference proteome</keyword>
<accession>A0AAD8BNB1</accession>
<feature type="region of interest" description="Disordered" evidence="1">
    <location>
        <begin position="339"/>
        <end position="460"/>
    </location>
</feature>
<sequence length="916" mass="100900">MKRTPSIRSDKGSPTNRPNSPSARSINCASQFRKCKSQSVISAGIVPSSQQCPATGARERRARQQVSVPVQPEYRRHALPCDELSGEMKYGNTTGDFITRQSVAAKNKPPTSVKCEDCLGHDGQPNGCSLTVVDHEMHRISNEKDLDIFPPTSSFPAIVQDDEHRHAVNPQIEQHYPCAAMSGSSTEFDTSWSSWSSDYSDKKHKHLSKSNTSLSANKVSKVYHMLTVKRQLTSPMIQSQPTKEPLASRGSPTRRIFSPRKKQNSCDNVSTPRPMKSSDNPVSRKTHSVSPQKPISRKPTVGEKLNGSVKVQSPFRNISSIGQHRKTLDCLSSSVEKNTLKLNNSAKPNESQEMSRRGSPDKTKTNTTAKSLSGLSKQLAKHSVKYVSPNRKGTLSASLTEQAKNKTVQERSKSFLAKDIHQGTHPNLKSKNSASRGNNLNRFKHMKTNRSDRSTDSGYQESVSRATLDWLSGTKSAIHHSVVEHYASPKTNYQFGQMISHTETLVYSGGGEDHSESFIYTPNSGDGALHTSADSNASETFFPLSLDTLTDDVINQSRSTTNIAQGNLNEREPETSFTLGNITEEEVSKLTTPDTTMSSMIVDDHKVSEEDNIFGQTEQDIEVEQRVGFSLETYNLSDTKSVISDMIENSDTTDVSADWDATATSVSESNKKTPTPLRFELPVEKVFLSKNDRSPIEKSRSLSPARCLHLPPQSKKARKSESKAESGASQNSLKKANGVSLNKPSQLNQISQTDLTLLPIRGFNSNTRRTVEINYDLVTMTESRSARSSLKQITLSSSTLNPTKRSQSEPPPMADRCTPKEGKLPRFNTAGSSNIGPVDVNTPYRRCARKSSSVAEPSAQSASHQSTPSIVSSAGQFFNSCLNFRIPEPQMMYLSLVIVIIMCFTLAHLMVYRVLG</sequence>
<proteinExistence type="predicted"/>
<dbReference type="AlphaFoldDB" id="A0AAD8BNB1"/>
<gene>
    <name evidence="3" type="ORF">Bpfe_013698</name>
</gene>
<evidence type="ECO:0000313" key="3">
    <source>
        <dbReference type="EMBL" id="KAK0056760.1"/>
    </source>
</evidence>
<keyword evidence="2" id="KW-0472">Membrane</keyword>
<feature type="region of interest" description="Disordered" evidence="1">
    <location>
        <begin position="692"/>
        <end position="745"/>
    </location>
</feature>
<feature type="region of interest" description="Disordered" evidence="1">
    <location>
        <begin position="233"/>
        <end position="306"/>
    </location>
</feature>
<evidence type="ECO:0000256" key="2">
    <source>
        <dbReference type="SAM" id="Phobius"/>
    </source>
</evidence>
<keyword evidence="2" id="KW-1133">Transmembrane helix</keyword>
<name>A0AAD8BNB1_BIOPF</name>
<feature type="compositionally biased region" description="Polar residues" evidence="1">
    <location>
        <begin position="12"/>
        <end position="25"/>
    </location>
</feature>
<feature type="region of interest" description="Disordered" evidence="1">
    <location>
        <begin position="1"/>
        <end position="25"/>
    </location>
</feature>
<feature type="compositionally biased region" description="Polar residues" evidence="1">
    <location>
        <begin position="365"/>
        <end position="376"/>
    </location>
</feature>
<feature type="transmembrane region" description="Helical" evidence="2">
    <location>
        <begin position="891"/>
        <end position="915"/>
    </location>
</feature>
<feature type="region of interest" description="Disordered" evidence="1">
    <location>
        <begin position="46"/>
        <end position="69"/>
    </location>
</feature>
<feature type="compositionally biased region" description="Polar residues" evidence="1">
    <location>
        <begin position="391"/>
        <end position="402"/>
    </location>
</feature>
<feature type="compositionally biased region" description="Polar residues" evidence="1">
    <location>
        <begin position="783"/>
        <end position="805"/>
    </location>
</feature>
<dbReference type="EMBL" id="JASAOG010000059">
    <property type="protein sequence ID" value="KAK0056760.1"/>
    <property type="molecule type" value="Genomic_DNA"/>
</dbReference>
<feature type="compositionally biased region" description="Polar residues" evidence="1">
    <location>
        <begin position="339"/>
        <end position="352"/>
    </location>
</feature>
<feature type="region of interest" description="Disordered" evidence="1">
    <location>
        <begin position="783"/>
        <end position="832"/>
    </location>
</feature>
<evidence type="ECO:0000256" key="1">
    <source>
        <dbReference type="SAM" id="MobiDB-lite"/>
    </source>
</evidence>
<feature type="compositionally biased region" description="Basic and acidic residues" evidence="1">
    <location>
        <begin position="353"/>
        <end position="364"/>
    </location>
</feature>
<feature type="compositionally biased region" description="Polar residues" evidence="1">
    <location>
        <begin position="730"/>
        <end position="745"/>
    </location>
</feature>
<protein>
    <submittedName>
        <fullName evidence="3">Uncharacterized protein</fullName>
    </submittedName>
</protein>
<feature type="compositionally biased region" description="Polar residues" evidence="1">
    <location>
        <begin position="424"/>
        <end position="441"/>
    </location>
</feature>
<reference evidence="3" key="1">
    <citation type="journal article" date="2023" name="PLoS Negl. Trop. Dis.">
        <title>A genome sequence for Biomphalaria pfeifferi, the major vector snail for the human-infecting parasite Schistosoma mansoni.</title>
        <authorList>
            <person name="Bu L."/>
            <person name="Lu L."/>
            <person name="Laidemitt M.R."/>
            <person name="Zhang S.M."/>
            <person name="Mutuku M."/>
            <person name="Mkoji G."/>
            <person name="Steinauer M."/>
            <person name="Loker E.S."/>
        </authorList>
    </citation>
    <scope>NUCLEOTIDE SEQUENCE</scope>
    <source>
        <strain evidence="3">KasaAsao</strain>
    </source>
</reference>
<keyword evidence="2" id="KW-0812">Transmembrane</keyword>